<dbReference type="GO" id="GO:0009507">
    <property type="term" value="C:chloroplast"/>
    <property type="evidence" value="ECO:0007669"/>
    <property type="project" value="UniProtKB-SubCell"/>
</dbReference>
<keyword evidence="9" id="KW-1185">Reference proteome</keyword>
<comment type="similarity">
    <text evidence="2">Belongs to the TRAFAC class translation factor GTPase superfamily. Classic translation factor GTPase family. EF-Tu/EF-1A subfamily.</text>
</comment>
<evidence type="ECO:0000256" key="4">
    <source>
        <dbReference type="ARBA" id="ARBA00022741"/>
    </source>
</evidence>
<sequence>MATLLTARRPGPRAHFDQEDDEGNCEYKLSLASAKPERVRHLVTQLLFRLNEGGGRALYRLGVRDDGTAEGLRESELRASLRTLRDMAQSLGARVAACSVSDGTRGLVAEVRVEASSSSRSSSSGVLKRGDDAGFARWVDEPSCRASSHHVNEENRCARVCVIGAISAGKSTLVSVLATRTLDDGRGLARAKVLRHGHEVAAHGRTSAISEVAARGCVLLDLAGHEKYLKTTIFGLTSRSPDAALLVVDARDAIEEPLRRMTLEHLGVALALKLRVIVALTHADCLALDERETATRRIDRLLGRNAAAAEPVIFVVSSVTGEGCDDLREALAAIRPAADLVSRREQPLVRVHGAHRVDRVGLVLFGTVHDGTVSTGDLLLLGPLSDGWHRVELRSIRLSPTGTPVSSVDPGRSAAFALGSDCDAFLEETPRGVFFRTSSEARRRPACGVVLLHPERPAPPPCLRFHAELLVLSPPNRRKGLYANYESVVHAHAVRQAARITTLNGPDLVAGRKAECTLSFLYHPEFITPGTTIILRDGRTRAVGTVLCLGEVHDAGPAHSPSRAT</sequence>
<evidence type="ECO:0000259" key="7">
    <source>
        <dbReference type="Pfam" id="PF00009"/>
    </source>
</evidence>
<dbReference type="PANTHER" id="PTHR43721">
    <property type="entry name" value="ELONGATION FACTOR TU-RELATED"/>
    <property type="match status" value="1"/>
</dbReference>
<comment type="subcellular location">
    <subcellularLocation>
        <location evidence="1">Plastid</location>
        <location evidence="1">Chloroplast</location>
    </subcellularLocation>
</comment>
<organism evidence="8 9">
    <name type="scientific">Chrysophaeum taylorii</name>
    <dbReference type="NCBI Taxonomy" id="2483200"/>
    <lineage>
        <taxon>Eukaryota</taxon>
        <taxon>Sar</taxon>
        <taxon>Stramenopiles</taxon>
        <taxon>Ochrophyta</taxon>
        <taxon>Pelagophyceae</taxon>
        <taxon>Pelagomonadales</taxon>
        <taxon>Pelagomonadaceae</taxon>
        <taxon>Chrysophaeum</taxon>
    </lineage>
</organism>
<dbReference type="PANTHER" id="PTHR43721:SF9">
    <property type="entry name" value="GTP-BINDING PROTEIN 1"/>
    <property type="match status" value="1"/>
</dbReference>
<name>A0AAD7XGP4_9STRA</name>
<dbReference type="InterPro" id="IPR009001">
    <property type="entry name" value="Transl_elong_EF1A/Init_IF2_C"/>
</dbReference>
<protein>
    <recommendedName>
        <fullName evidence="3">Elongation factor Tu, chloroplastic</fullName>
    </recommendedName>
</protein>
<evidence type="ECO:0000313" key="9">
    <source>
        <dbReference type="Proteomes" id="UP001230188"/>
    </source>
</evidence>
<evidence type="ECO:0000313" key="8">
    <source>
        <dbReference type="EMBL" id="KAJ8598633.1"/>
    </source>
</evidence>
<dbReference type="Proteomes" id="UP001230188">
    <property type="component" value="Unassembled WGS sequence"/>
</dbReference>
<keyword evidence="4" id="KW-0547">Nucleotide-binding</keyword>
<dbReference type="SUPFAM" id="SSF52540">
    <property type="entry name" value="P-loop containing nucleoside triphosphate hydrolases"/>
    <property type="match status" value="1"/>
</dbReference>
<evidence type="ECO:0000256" key="2">
    <source>
        <dbReference type="ARBA" id="ARBA00007249"/>
    </source>
</evidence>
<evidence type="ECO:0000256" key="1">
    <source>
        <dbReference type="ARBA" id="ARBA00004229"/>
    </source>
</evidence>
<dbReference type="EMBL" id="JAQMWT010000667">
    <property type="protein sequence ID" value="KAJ8598633.1"/>
    <property type="molecule type" value="Genomic_DNA"/>
</dbReference>
<dbReference type="SUPFAM" id="SSF50465">
    <property type="entry name" value="EF-Tu/eEF-1alpha/eIF2-gamma C-terminal domain"/>
    <property type="match status" value="1"/>
</dbReference>
<dbReference type="Gene3D" id="2.40.30.10">
    <property type="entry name" value="Translation factors"/>
    <property type="match status" value="1"/>
</dbReference>
<dbReference type="Pfam" id="PF00009">
    <property type="entry name" value="GTP_EFTU"/>
    <property type="match status" value="1"/>
</dbReference>
<gene>
    <name evidence="8" type="ORF">CTAYLR_003067</name>
</gene>
<proteinExistence type="inferred from homology"/>
<dbReference type="SUPFAM" id="SSF50447">
    <property type="entry name" value="Translation proteins"/>
    <property type="match status" value="1"/>
</dbReference>
<dbReference type="InterPro" id="IPR050055">
    <property type="entry name" value="EF-Tu_GTPase"/>
</dbReference>
<dbReference type="InterPro" id="IPR009000">
    <property type="entry name" value="Transl_B-barrel_sf"/>
</dbReference>
<accession>A0AAD7XGP4</accession>
<dbReference type="AlphaFoldDB" id="A0AAD7XGP4"/>
<dbReference type="GO" id="GO:0005525">
    <property type="term" value="F:GTP binding"/>
    <property type="evidence" value="ECO:0007669"/>
    <property type="project" value="UniProtKB-KW"/>
</dbReference>
<comment type="caution">
    <text evidence="8">The sequence shown here is derived from an EMBL/GenBank/DDBJ whole genome shotgun (WGS) entry which is preliminary data.</text>
</comment>
<dbReference type="InterPro" id="IPR027417">
    <property type="entry name" value="P-loop_NTPase"/>
</dbReference>
<evidence type="ECO:0000256" key="6">
    <source>
        <dbReference type="SAM" id="MobiDB-lite"/>
    </source>
</evidence>
<dbReference type="Gene3D" id="3.40.50.300">
    <property type="entry name" value="P-loop containing nucleotide triphosphate hydrolases"/>
    <property type="match status" value="1"/>
</dbReference>
<evidence type="ECO:0000256" key="3">
    <source>
        <dbReference type="ARBA" id="ARBA00021392"/>
    </source>
</evidence>
<evidence type="ECO:0000256" key="5">
    <source>
        <dbReference type="ARBA" id="ARBA00023134"/>
    </source>
</evidence>
<keyword evidence="5" id="KW-0342">GTP-binding</keyword>
<dbReference type="GO" id="GO:0003746">
    <property type="term" value="F:translation elongation factor activity"/>
    <property type="evidence" value="ECO:0007669"/>
    <property type="project" value="TreeGrafter"/>
</dbReference>
<feature type="region of interest" description="Disordered" evidence="6">
    <location>
        <begin position="1"/>
        <end position="20"/>
    </location>
</feature>
<feature type="domain" description="Tr-type G" evidence="7">
    <location>
        <begin position="157"/>
        <end position="333"/>
    </location>
</feature>
<dbReference type="InterPro" id="IPR000795">
    <property type="entry name" value="T_Tr_GTP-bd_dom"/>
</dbReference>
<reference evidence="8" key="1">
    <citation type="submission" date="2023-01" db="EMBL/GenBank/DDBJ databases">
        <title>Metagenome sequencing of chrysophaentin producing Chrysophaeum taylorii.</title>
        <authorList>
            <person name="Davison J."/>
            <person name="Bewley C."/>
        </authorList>
    </citation>
    <scope>NUCLEOTIDE SEQUENCE</scope>
    <source>
        <strain evidence="8">NIES-1699</strain>
    </source>
</reference>
<dbReference type="GO" id="GO:0003924">
    <property type="term" value="F:GTPase activity"/>
    <property type="evidence" value="ECO:0007669"/>
    <property type="project" value="InterPro"/>
</dbReference>